<dbReference type="EMBL" id="JAURVH010001523">
    <property type="protein sequence ID" value="KAK5921423.1"/>
    <property type="molecule type" value="Genomic_DNA"/>
</dbReference>
<dbReference type="AlphaFoldDB" id="A0AAN8DHZ8"/>
<protein>
    <submittedName>
        <fullName evidence="2">Uncharacterized protein</fullName>
    </submittedName>
</protein>
<feature type="region of interest" description="Disordered" evidence="1">
    <location>
        <begin position="1"/>
        <end position="22"/>
    </location>
</feature>
<feature type="compositionally biased region" description="Polar residues" evidence="1">
    <location>
        <begin position="48"/>
        <end position="63"/>
    </location>
</feature>
<dbReference type="Proteomes" id="UP001331515">
    <property type="component" value="Unassembled WGS sequence"/>
</dbReference>
<name>A0AAN8DHZ8_CHAGU</name>
<gene>
    <name evidence="2" type="ORF">CgunFtcFv8_025131</name>
</gene>
<accession>A0AAN8DHZ8</accession>
<organism evidence="2 3">
    <name type="scientific">Champsocephalus gunnari</name>
    <name type="common">Mackerel icefish</name>
    <dbReference type="NCBI Taxonomy" id="52237"/>
    <lineage>
        <taxon>Eukaryota</taxon>
        <taxon>Metazoa</taxon>
        <taxon>Chordata</taxon>
        <taxon>Craniata</taxon>
        <taxon>Vertebrata</taxon>
        <taxon>Euteleostomi</taxon>
        <taxon>Actinopterygii</taxon>
        <taxon>Neopterygii</taxon>
        <taxon>Teleostei</taxon>
        <taxon>Neoteleostei</taxon>
        <taxon>Acanthomorphata</taxon>
        <taxon>Eupercaria</taxon>
        <taxon>Perciformes</taxon>
        <taxon>Notothenioidei</taxon>
        <taxon>Channichthyidae</taxon>
        <taxon>Champsocephalus</taxon>
    </lineage>
</organism>
<evidence type="ECO:0000256" key="1">
    <source>
        <dbReference type="SAM" id="MobiDB-lite"/>
    </source>
</evidence>
<keyword evidence="3" id="KW-1185">Reference proteome</keyword>
<comment type="caution">
    <text evidence="2">The sequence shown here is derived from an EMBL/GenBank/DDBJ whole genome shotgun (WGS) entry which is preliminary data.</text>
</comment>
<sequence length="71" mass="7605">MFPFGMSLNGQENPRGTKQIPHGTWVLPGPCLSADKAYSGANISSSGNRVTFQPFPHTSTPNPLQGLHRVA</sequence>
<evidence type="ECO:0000313" key="2">
    <source>
        <dbReference type="EMBL" id="KAK5921423.1"/>
    </source>
</evidence>
<reference evidence="2 3" key="1">
    <citation type="journal article" date="2023" name="Mol. Biol. Evol.">
        <title>Genomics of Secondarily Temperate Adaptation in the Only Non-Antarctic Icefish.</title>
        <authorList>
            <person name="Rivera-Colon A.G."/>
            <person name="Rayamajhi N."/>
            <person name="Minhas B.F."/>
            <person name="Madrigal G."/>
            <person name="Bilyk K.T."/>
            <person name="Yoon V."/>
            <person name="Hune M."/>
            <person name="Gregory S."/>
            <person name="Cheng C.H.C."/>
            <person name="Catchen J.M."/>
        </authorList>
    </citation>
    <scope>NUCLEOTIDE SEQUENCE [LARGE SCALE GENOMIC DNA]</scope>
    <source>
        <tissue evidence="2">White muscle</tissue>
    </source>
</reference>
<evidence type="ECO:0000313" key="3">
    <source>
        <dbReference type="Proteomes" id="UP001331515"/>
    </source>
</evidence>
<feature type="region of interest" description="Disordered" evidence="1">
    <location>
        <begin position="48"/>
        <end position="71"/>
    </location>
</feature>
<proteinExistence type="predicted"/>